<evidence type="ECO:0000256" key="7">
    <source>
        <dbReference type="SAM" id="MobiDB-lite"/>
    </source>
</evidence>
<dbReference type="GO" id="GO:0005886">
    <property type="term" value="C:plasma membrane"/>
    <property type="evidence" value="ECO:0007669"/>
    <property type="project" value="UniProtKB-SubCell"/>
</dbReference>
<keyword evidence="2" id="KW-1003">Cell membrane</keyword>
<evidence type="ECO:0000256" key="5">
    <source>
        <dbReference type="ARBA" id="ARBA00022989"/>
    </source>
</evidence>
<name>A0A1W6LCI3_9BURK</name>
<keyword evidence="6 8" id="KW-0472">Membrane</keyword>
<dbReference type="InterPro" id="IPR003399">
    <property type="entry name" value="Mce/MlaD"/>
</dbReference>
<dbReference type="InterPro" id="IPR051800">
    <property type="entry name" value="PqiA-PqiB_transport"/>
</dbReference>
<keyword evidence="3" id="KW-0997">Cell inner membrane</keyword>
<evidence type="ECO:0000256" key="4">
    <source>
        <dbReference type="ARBA" id="ARBA00022692"/>
    </source>
</evidence>
<evidence type="ECO:0000313" key="9">
    <source>
        <dbReference type="EMBL" id="ARN21991.1"/>
    </source>
</evidence>
<dbReference type="STRING" id="946333.A4W93_19975"/>
<dbReference type="OrthoDB" id="9806984at2"/>
<comment type="subcellular location">
    <subcellularLocation>
        <location evidence="1">Cell inner membrane</location>
    </subcellularLocation>
</comment>
<reference evidence="9 10" key="1">
    <citation type="submission" date="2016-04" db="EMBL/GenBank/DDBJ databases">
        <title>Complete genome sequence of natural rubber-degrading, novel Gram-negative bacterium, Rhizobacter gummiphilus strain NS21.</title>
        <authorList>
            <person name="Tabata M."/>
            <person name="Kasai D."/>
            <person name="Fukuda M."/>
        </authorList>
    </citation>
    <scope>NUCLEOTIDE SEQUENCE [LARGE SCALE GENOMIC DNA]</scope>
    <source>
        <strain evidence="9 10">NS21</strain>
    </source>
</reference>
<dbReference type="PANTHER" id="PTHR30462:SF0">
    <property type="entry name" value="INTERMEMBRANE TRANSPORT PROTEIN YEBT"/>
    <property type="match status" value="1"/>
</dbReference>
<dbReference type="KEGG" id="rgu:A4W93_19975"/>
<evidence type="ECO:0000256" key="1">
    <source>
        <dbReference type="ARBA" id="ARBA00004533"/>
    </source>
</evidence>
<keyword evidence="4 8" id="KW-0812">Transmembrane</keyword>
<feature type="region of interest" description="Disordered" evidence="7">
    <location>
        <begin position="1"/>
        <end position="24"/>
    </location>
</feature>
<evidence type="ECO:0000256" key="6">
    <source>
        <dbReference type="ARBA" id="ARBA00023136"/>
    </source>
</evidence>
<feature type="region of interest" description="Disordered" evidence="7">
    <location>
        <begin position="541"/>
        <end position="560"/>
    </location>
</feature>
<keyword evidence="10" id="KW-1185">Reference proteome</keyword>
<evidence type="ECO:0000256" key="2">
    <source>
        <dbReference type="ARBA" id="ARBA00022475"/>
    </source>
</evidence>
<dbReference type="AlphaFoldDB" id="A0A1W6LCI3"/>
<evidence type="ECO:0000256" key="3">
    <source>
        <dbReference type="ARBA" id="ARBA00022519"/>
    </source>
</evidence>
<feature type="transmembrane region" description="Helical" evidence="8">
    <location>
        <begin position="33"/>
        <end position="54"/>
    </location>
</feature>
<dbReference type="RefSeq" id="WP_085752286.1">
    <property type="nucleotide sequence ID" value="NZ_BSPR01000006.1"/>
</dbReference>
<proteinExistence type="predicted"/>
<accession>A0A1W6LCI3</accession>
<dbReference type="EMBL" id="CP015118">
    <property type="protein sequence ID" value="ARN21991.1"/>
    <property type="molecule type" value="Genomic_DNA"/>
</dbReference>
<keyword evidence="5 8" id="KW-1133">Transmembrane helix</keyword>
<dbReference type="Pfam" id="PF02470">
    <property type="entry name" value="MlaD"/>
    <property type="match status" value="3"/>
</dbReference>
<dbReference type="PANTHER" id="PTHR30462">
    <property type="entry name" value="INTERMEMBRANE TRANSPORT PROTEIN PQIB-RELATED"/>
    <property type="match status" value="1"/>
</dbReference>
<organism evidence="9 10">
    <name type="scientific">Piscinibacter gummiphilus</name>
    <dbReference type="NCBI Taxonomy" id="946333"/>
    <lineage>
        <taxon>Bacteria</taxon>
        <taxon>Pseudomonadati</taxon>
        <taxon>Pseudomonadota</taxon>
        <taxon>Betaproteobacteria</taxon>
        <taxon>Burkholderiales</taxon>
        <taxon>Sphaerotilaceae</taxon>
        <taxon>Piscinibacter</taxon>
    </lineage>
</organism>
<gene>
    <name evidence="9" type="ORF">A4W93_19975</name>
</gene>
<protein>
    <submittedName>
        <fullName evidence="9">Uncharacterized protein</fullName>
    </submittedName>
</protein>
<evidence type="ECO:0000313" key="10">
    <source>
        <dbReference type="Proteomes" id="UP000193427"/>
    </source>
</evidence>
<sequence>MSESDDPSAPPVPSPQPAAAPEPVTRRWRGPSLVWLVPIVALLVGISLLVRSLLATGPTVTIDFESAEGLKPGQTEVRFKEVVVGRVESVSLSDDRQSVTAVVRLVRSASSLAVEDTRFWVVKPRIDIGGVSGLETLLSGAYIGVDAGVSSESQSSFKGLPGPPYLLRGEPGRGFALRTGDLGSLDVGSPIYYRRTQVGRVVGYKLDPEADEIAVQIFVEAPYDKLINPQTRFWNASGVDLSVNASGLTLNTQTLASVISGGLAFERPAGSTTLPPAADGHIFALYPDRKAAMAPPDGAPLRVRMVFEQSVRGLSVGAPIDFLGIEIGTVRSIDLDFDRQSHRFPIEVTADIYPLRLGAARDSLTPPGTDPARRDVVLLKGLVDHGVRAQARSGNLITGQMYIALDFMPNAKRVVFDTKGEVPSIPTVPGTLSELQPQIAAIVDKINKVPFDEIGRNLNGTLQSANKAIDQLSPEAQAALAEVRKTLAEVQKTMGSAQTTLGNIDRHVLSPDAPLQRNAEQTMQDLQRAAQSLRTLTDYLERHPESLLRGKPDDAKIPSR</sequence>
<dbReference type="Proteomes" id="UP000193427">
    <property type="component" value="Chromosome"/>
</dbReference>
<evidence type="ECO:0000256" key="8">
    <source>
        <dbReference type="SAM" id="Phobius"/>
    </source>
</evidence>
<feature type="compositionally biased region" description="Pro residues" evidence="7">
    <location>
        <begin position="8"/>
        <end position="20"/>
    </location>
</feature>